<accession>A0A1G7C6W7</accession>
<dbReference type="EMBL" id="FNAN01000004">
    <property type="protein sequence ID" value="SDE34953.1"/>
    <property type="molecule type" value="Genomic_DNA"/>
</dbReference>
<dbReference type="OrthoDB" id="1024359at2"/>
<proteinExistence type="predicted"/>
<gene>
    <name evidence="2" type="ORF">SAMN04487996_104417</name>
</gene>
<organism evidence="2 3">
    <name type="scientific">Dyadobacter soli</name>
    <dbReference type="NCBI Taxonomy" id="659014"/>
    <lineage>
        <taxon>Bacteria</taxon>
        <taxon>Pseudomonadati</taxon>
        <taxon>Bacteroidota</taxon>
        <taxon>Cytophagia</taxon>
        <taxon>Cytophagales</taxon>
        <taxon>Spirosomataceae</taxon>
        <taxon>Dyadobacter</taxon>
    </lineage>
</organism>
<protein>
    <recommendedName>
        <fullName evidence="1">DUF3805 domain-containing protein</fullName>
    </recommendedName>
</protein>
<dbReference type="Gene3D" id="3.40.1000.10">
    <property type="entry name" value="Mog1/PsbP, alpha/beta/alpha sandwich"/>
    <property type="match status" value="1"/>
</dbReference>
<dbReference type="AlphaFoldDB" id="A0A1G7C6W7"/>
<evidence type="ECO:0000259" key="1">
    <source>
        <dbReference type="Pfam" id="PF12712"/>
    </source>
</evidence>
<evidence type="ECO:0000313" key="3">
    <source>
        <dbReference type="Proteomes" id="UP000198748"/>
    </source>
</evidence>
<dbReference type="Pfam" id="PF12712">
    <property type="entry name" value="DUF3805"/>
    <property type="match status" value="1"/>
</dbReference>
<reference evidence="3" key="1">
    <citation type="submission" date="2016-10" db="EMBL/GenBank/DDBJ databases">
        <authorList>
            <person name="Varghese N."/>
            <person name="Submissions S."/>
        </authorList>
    </citation>
    <scope>NUCLEOTIDE SEQUENCE [LARGE SCALE GENOMIC DNA]</scope>
    <source>
        <strain evidence="3">DSM 25329</strain>
    </source>
</reference>
<sequence length="151" mass="17391">MPNFISRNGRFSLTLPQDWFEYDDSDEDDDSMTYAFFNNSTEDWSGNLRITPYHRSNDPESKIDHASDHVQSVLKDTSDAVKIRLGQLELAYYTEEDPDGEEANAYYYWIGGVRDDLFVCSFVVDKDQKGTVLNSEQLDSVQSILRSITLH</sequence>
<dbReference type="InterPro" id="IPR024315">
    <property type="entry name" value="DUF3805"/>
</dbReference>
<dbReference type="Proteomes" id="UP000198748">
    <property type="component" value="Unassembled WGS sequence"/>
</dbReference>
<feature type="domain" description="DUF3805" evidence="1">
    <location>
        <begin position="3"/>
        <end position="129"/>
    </location>
</feature>
<keyword evidence="3" id="KW-1185">Reference proteome</keyword>
<name>A0A1G7C6W7_9BACT</name>
<evidence type="ECO:0000313" key="2">
    <source>
        <dbReference type="EMBL" id="SDE34953.1"/>
    </source>
</evidence>
<dbReference type="RefSeq" id="WP_090148385.1">
    <property type="nucleotide sequence ID" value="NZ_FNAN01000004.1"/>
</dbReference>